<gene>
    <name evidence="2" type="ORF">C7N83_00665</name>
</gene>
<dbReference type="InterPro" id="IPR002611">
    <property type="entry name" value="IstB_ATP-bd"/>
</dbReference>
<comment type="caution">
    <text evidence="2">The sequence shown here is derived from an EMBL/GenBank/DDBJ whole genome shotgun (WGS) entry which is preliminary data.</text>
</comment>
<proteinExistence type="predicted"/>
<dbReference type="GO" id="GO:0005524">
    <property type="term" value="F:ATP binding"/>
    <property type="evidence" value="ECO:0007669"/>
    <property type="project" value="InterPro"/>
</dbReference>
<dbReference type="AlphaFoldDB" id="A0A2P7U3C4"/>
<organism evidence="2 3">
    <name type="scientific">Neisseria iguanae</name>
    <dbReference type="NCBI Taxonomy" id="90242"/>
    <lineage>
        <taxon>Bacteria</taxon>
        <taxon>Pseudomonadati</taxon>
        <taxon>Pseudomonadota</taxon>
        <taxon>Betaproteobacteria</taxon>
        <taxon>Neisseriales</taxon>
        <taxon>Neisseriaceae</taxon>
        <taxon>Neisseria</taxon>
    </lineage>
</organism>
<evidence type="ECO:0000313" key="3">
    <source>
        <dbReference type="Proteomes" id="UP000241868"/>
    </source>
</evidence>
<dbReference type="SUPFAM" id="SSF52540">
    <property type="entry name" value="P-loop containing nucleoside triphosphate hydrolases"/>
    <property type="match status" value="1"/>
</dbReference>
<feature type="domain" description="IstB-like ATP-binding" evidence="1">
    <location>
        <begin position="108"/>
        <end position="275"/>
    </location>
</feature>
<evidence type="ECO:0000259" key="1">
    <source>
        <dbReference type="Pfam" id="PF01695"/>
    </source>
</evidence>
<protein>
    <recommendedName>
        <fullName evidence="1">IstB-like ATP-binding domain-containing protein</fullName>
    </recommendedName>
</protein>
<evidence type="ECO:0000313" key="2">
    <source>
        <dbReference type="EMBL" id="PSJ81437.1"/>
    </source>
</evidence>
<dbReference type="InterPro" id="IPR027417">
    <property type="entry name" value="P-loop_NTPase"/>
</dbReference>
<dbReference type="EMBL" id="PXYY01000002">
    <property type="protein sequence ID" value="PSJ81437.1"/>
    <property type="molecule type" value="Genomic_DNA"/>
</dbReference>
<dbReference type="OrthoDB" id="9773429at2"/>
<reference evidence="2 3" key="1">
    <citation type="submission" date="2018-03" db="EMBL/GenBank/DDBJ databases">
        <title>Neisseria weixii sp. nov., isolated from the intestinal contents of Tibetan Plateau pika (Ochotona curzoniae) in Yushu, Qinghai Province, China.</title>
        <authorList>
            <person name="Gui Z."/>
        </authorList>
    </citation>
    <scope>NUCLEOTIDE SEQUENCE [LARGE SCALE GENOMIC DNA]</scope>
    <source>
        <strain evidence="2 3">ATCC 51483</strain>
    </source>
</reference>
<name>A0A2P7U3C4_9NEIS</name>
<sequence length="283" mass="30073">MLYSRLIKQGLISIPAVHNSKGHVGKTLKDLGRSQTVKNLVVAAATAGVADKIGASSALQWSKNATVNQLTVNLASAGSSAVISTAVNGGSLKDTLEAEILAALVNTAHGAAASKIKQINGETWYRQVAHKIAHAVAGCAAGATNKTWLARALGVQACRNGFKTSFYNATQLLTDLELAVLANEVHLLKQKLVKPQLLIIDDFGIGAIQPSIEARLLDIIDKQSANGGLMITAQIPPEKWFDLFHDAAVADAILDRIIHRSHRINLTGDSMRKRKGGVRLDSL</sequence>
<keyword evidence="3" id="KW-1185">Reference proteome</keyword>
<accession>A0A2P7U3C4</accession>
<dbReference type="Proteomes" id="UP000241868">
    <property type="component" value="Unassembled WGS sequence"/>
</dbReference>
<dbReference type="Pfam" id="PF01695">
    <property type="entry name" value="IstB_IS21"/>
    <property type="match status" value="1"/>
</dbReference>
<dbReference type="Gene3D" id="3.40.50.300">
    <property type="entry name" value="P-loop containing nucleotide triphosphate hydrolases"/>
    <property type="match status" value="1"/>
</dbReference>